<evidence type="ECO:0000313" key="2">
    <source>
        <dbReference type="EMBL" id="GFQ96758.1"/>
    </source>
</evidence>
<sequence length="197" mass="22076">MALISNDANVMDLSLLPSGNSSRPDTPSYTNCERLIRTTDDIRKFTNFVSRANYMIKSMHLDGFTAEEDPSLQDLNCRLPQYQNYLDMAVSEFNSLPYCDTPGCTDHNTPTQSPTKNNPENSEISEKAPVKRKENEDGFTSPPSRKLTKAQRVHSNPELRFNIELENRFAQLQDHQPVGNSSATATQTNAPPPKNSP</sequence>
<evidence type="ECO:0000256" key="1">
    <source>
        <dbReference type="SAM" id="MobiDB-lite"/>
    </source>
</evidence>
<organism evidence="2 3">
    <name type="scientific">Trichonephila clavata</name>
    <name type="common">Joro spider</name>
    <name type="synonym">Nephila clavata</name>
    <dbReference type="NCBI Taxonomy" id="2740835"/>
    <lineage>
        <taxon>Eukaryota</taxon>
        <taxon>Metazoa</taxon>
        <taxon>Ecdysozoa</taxon>
        <taxon>Arthropoda</taxon>
        <taxon>Chelicerata</taxon>
        <taxon>Arachnida</taxon>
        <taxon>Araneae</taxon>
        <taxon>Araneomorphae</taxon>
        <taxon>Entelegynae</taxon>
        <taxon>Araneoidea</taxon>
        <taxon>Nephilidae</taxon>
        <taxon>Trichonephila</taxon>
    </lineage>
</organism>
<dbReference type="EMBL" id="BMAO01014742">
    <property type="protein sequence ID" value="GFQ96758.1"/>
    <property type="molecule type" value="Genomic_DNA"/>
</dbReference>
<dbReference type="Proteomes" id="UP000887116">
    <property type="component" value="Unassembled WGS sequence"/>
</dbReference>
<dbReference type="OrthoDB" id="10505828at2759"/>
<reference evidence="2" key="1">
    <citation type="submission" date="2020-07" db="EMBL/GenBank/DDBJ databases">
        <title>Multicomponent nature underlies the extraordinary mechanical properties of spider dragline silk.</title>
        <authorList>
            <person name="Kono N."/>
            <person name="Nakamura H."/>
            <person name="Mori M."/>
            <person name="Yoshida Y."/>
            <person name="Ohtoshi R."/>
            <person name="Malay A.D."/>
            <person name="Moran D.A.P."/>
            <person name="Tomita M."/>
            <person name="Numata K."/>
            <person name="Arakawa K."/>
        </authorList>
    </citation>
    <scope>NUCLEOTIDE SEQUENCE</scope>
</reference>
<feature type="compositionally biased region" description="Basic and acidic residues" evidence="1">
    <location>
        <begin position="155"/>
        <end position="167"/>
    </location>
</feature>
<accession>A0A8X6G6M9</accession>
<feature type="compositionally biased region" description="Polar residues" evidence="1">
    <location>
        <begin position="106"/>
        <end position="122"/>
    </location>
</feature>
<protein>
    <submittedName>
        <fullName evidence="2">Uncharacterized protein</fullName>
    </submittedName>
</protein>
<dbReference type="AlphaFoldDB" id="A0A8X6G6M9"/>
<feature type="region of interest" description="Disordered" evidence="1">
    <location>
        <begin position="104"/>
        <end position="197"/>
    </location>
</feature>
<feature type="compositionally biased region" description="Polar residues" evidence="1">
    <location>
        <begin position="178"/>
        <end position="189"/>
    </location>
</feature>
<proteinExistence type="predicted"/>
<keyword evidence="3" id="KW-1185">Reference proteome</keyword>
<name>A0A8X6G6M9_TRICU</name>
<comment type="caution">
    <text evidence="2">The sequence shown here is derived from an EMBL/GenBank/DDBJ whole genome shotgun (WGS) entry which is preliminary data.</text>
</comment>
<feature type="compositionally biased region" description="Basic and acidic residues" evidence="1">
    <location>
        <begin position="124"/>
        <end position="136"/>
    </location>
</feature>
<evidence type="ECO:0000313" key="3">
    <source>
        <dbReference type="Proteomes" id="UP000887116"/>
    </source>
</evidence>
<feature type="non-terminal residue" evidence="2">
    <location>
        <position position="197"/>
    </location>
</feature>
<gene>
    <name evidence="2" type="ORF">TNCT_462251</name>
</gene>